<reference evidence="2" key="1">
    <citation type="submission" date="2023-06" db="EMBL/GenBank/DDBJ databases">
        <authorList>
            <person name="Kurt Z."/>
        </authorList>
    </citation>
    <scope>NUCLEOTIDE SEQUENCE</scope>
</reference>
<evidence type="ECO:0000256" key="1">
    <source>
        <dbReference type="SAM" id="Phobius"/>
    </source>
</evidence>
<dbReference type="EMBL" id="CATOUU010000755">
    <property type="protein sequence ID" value="CAI9945963.1"/>
    <property type="molecule type" value="Genomic_DNA"/>
</dbReference>
<feature type="transmembrane region" description="Helical" evidence="1">
    <location>
        <begin position="116"/>
        <end position="138"/>
    </location>
</feature>
<evidence type="ECO:0000313" key="4">
    <source>
        <dbReference type="Proteomes" id="UP001642409"/>
    </source>
</evidence>
<sequence length="190" mass="21419">MQSITIRYLLHLQYVHYTFKFDHRLRLALHIPNVRYICGQNTACDASYNCIFDASQAACNVRCAAAKGTTKSCINTNPFTMDSYPNLDAPSSQSVYYCPSTNLALGGEENEDLGVLLGHVIGIPVFCIITFIMHIYCFKHRKEWAENNRVRAEKKLLKKQEQLNGQSPAKLLDTVVTEKPIVSAQLDQAM</sequence>
<organism evidence="2">
    <name type="scientific">Hexamita inflata</name>
    <dbReference type="NCBI Taxonomy" id="28002"/>
    <lineage>
        <taxon>Eukaryota</taxon>
        <taxon>Metamonada</taxon>
        <taxon>Diplomonadida</taxon>
        <taxon>Hexamitidae</taxon>
        <taxon>Hexamitinae</taxon>
        <taxon>Hexamita</taxon>
    </lineage>
</organism>
<evidence type="ECO:0000313" key="3">
    <source>
        <dbReference type="EMBL" id="CAL6064966.1"/>
    </source>
</evidence>
<dbReference type="EMBL" id="CAXDID020000253">
    <property type="protein sequence ID" value="CAL6064966.1"/>
    <property type="molecule type" value="Genomic_DNA"/>
</dbReference>
<reference evidence="3 4" key="2">
    <citation type="submission" date="2024-07" db="EMBL/GenBank/DDBJ databases">
        <authorList>
            <person name="Akdeniz Z."/>
        </authorList>
    </citation>
    <scope>NUCLEOTIDE SEQUENCE [LARGE SCALE GENOMIC DNA]</scope>
</reference>
<dbReference type="AlphaFoldDB" id="A0AA86PY73"/>
<gene>
    <name evidence="2" type="ORF">HINF_LOCUS33608</name>
    <name evidence="3" type="ORF">HINF_LOCUS51611</name>
</gene>
<protein>
    <submittedName>
        <fullName evidence="3">Hypothetical_protein</fullName>
    </submittedName>
</protein>
<accession>A0AA86PY73</accession>
<comment type="caution">
    <text evidence="2">The sequence shown here is derived from an EMBL/GenBank/DDBJ whole genome shotgun (WGS) entry which is preliminary data.</text>
</comment>
<keyword evidence="1" id="KW-1133">Transmembrane helix</keyword>
<keyword evidence="4" id="KW-1185">Reference proteome</keyword>
<name>A0AA86PY73_9EUKA</name>
<dbReference type="Proteomes" id="UP001642409">
    <property type="component" value="Unassembled WGS sequence"/>
</dbReference>
<keyword evidence="1" id="KW-0812">Transmembrane</keyword>
<keyword evidence="1" id="KW-0472">Membrane</keyword>
<proteinExistence type="predicted"/>
<evidence type="ECO:0000313" key="2">
    <source>
        <dbReference type="EMBL" id="CAI9945963.1"/>
    </source>
</evidence>